<evidence type="ECO:0000313" key="1">
    <source>
        <dbReference type="EMBL" id="KAJ5142562.1"/>
    </source>
</evidence>
<dbReference type="GO" id="GO:0003676">
    <property type="term" value="F:nucleic acid binding"/>
    <property type="evidence" value="ECO:0007669"/>
    <property type="project" value="InterPro"/>
</dbReference>
<keyword evidence="2" id="KW-1185">Reference proteome</keyword>
<dbReference type="GeneID" id="81401263"/>
<dbReference type="AlphaFoldDB" id="A0A9W9L8P4"/>
<dbReference type="InterPro" id="IPR012337">
    <property type="entry name" value="RNaseH-like_sf"/>
</dbReference>
<gene>
    <name evidence="1" type="ORF">N7515_001349</name>
</gene>
<proteinExistence type="predicted"/>
<reference evidence="1" key="1">
    <citation type="submission" date="2022-11" db="EMBL/GenBank/DDBJ databases">
        <authorList>
            <person name="Petersen C."/>
        </authorList>
    </citation>
    <scope>NUCLEOTIDE SEQUENCE</scope>
    <source>
        <strain evidence="1">IBT 22155</strain>
    </source>
</reference>
<protein>
    <submittedName>
        <fullName evidence="1">GAG-pre-integrase domain-containing protein</fullName>
    </submittedName>
</protein>
<dbReference type="OrthoDB" id="4363844at2759"/>
<name>A0A9W9L8P4_9EURO</name>
<dbReference type="SUPFAM" id="SSF53098">
    <property type="entry name" value="Ribonuclease H-like"/>
    <property type="match status" value="1"/>
</dbReference>
<organism evidence="1 2">
    <name type="scientific">Penicillium bovifimosum</name>
    <dbReference type="NCBI Taxonomy" id="126998"/>
    <lineage>
        <taxon>Eukaryota</taxon>
        <taxon>Fungi</taxon>
        <taxon>Dikarya</taxon>
        <taxon>Ascomycota</taxon>
        <taxon>Pezizomycotina</taxon>
        <taxon>Eurotiomycetes</taxon>
        <taxon>Eurotiomycetidae</taxon>
        <taxon>Eurotiales</taxon>
        <taxon>Aspergillaceae</taxon>
        <taxon>Penicillium</taxon>
    </lineage>
</organism>
<comment type="caution">
    <text evidence="1">The sequence shown here is derived from an EMBL/GenBank/DDBJ whole genome shotgun (WGS) entry which is preliminary data.</text>
</comment>
<accession>A0A9W9L8P4</accession>
<reference evidence="1" key="2">
    <citation type="journal article" date="2023" name="IMA Fungus">
        <title>Comparative genomic study of the Penicillium genus elucidates a diverse pangenome and 15 lateral gene transfer events.</title>
        <authorList>
            <person name="Petersen C."/>
            <person name="Sorensen T."/>
            <person name="Nielsen M.R."/>
            <person name="Sondergaard T.E."/>
            <person name="Sorensen J.L."/>
            <person name="Fitzpatrick D.A."/>
            <person name="Frisvad J.C."/>
            <person name="Nielsen K.L."/>
        </authorList>
    </citation>
    <scope>NUCLEOTIDE SEQUENCE</scope>
    <source>
        <strain evidence="1">IBT 22155</strain>
    </source>
</reference>
<dbReference type="EMBL" id="JAPQKL010000002">
    <property type="protein sequence ID" value="KAJ5142562.1"/>
    <property type="molecule type" value="Genomic_DNA"/>
</dbReference>
<dbReference type="RefSeq" id="XP_056524206.1">
    <property type="nucleotide sequence ID" value="XM_056662093.1"/>
</dbReference>
<evidence type="ECO:0000313" key="2">
    <source>
        <dbReference type="Proteomes" id="UP001149079"/>
    </source>
</evidence>
<dbReference type="Proteomes" id="UP001149079">
    <property type="component" value="Unassembled WGS sequence"/>
</dbReference>
<dbReference type="InterPro" id="IPR036397">
    <property type="entry name" value="RNaseH_sf"/>
</dbReference>
<dbReference type="Gene3D" id="3.30.420.10">
    <property type="entry name" value="Ribonuclease H-like superfamily/Ribonuclease H"/>
    <property type="match status" value="1"/>
</dbReference>
<sequence>MATGMDANPQECPCIHCLQGKLKRTPHRSSNTRGAHKLEFLHVDIQGPFDVGNDVSRYSVGIVDDFSQRGWAVPIRTRDALSPLLISFLEQHQRPELRCRRIRLDRGGENMG</sequence>